<proteinExistence type="predicted"/>
<feature type="non-terminal residue" evidence="2">
    <location>
        <position position="193"/>
    </location>
</feature>
<keyword evidence="3" id="KW-1185">Reference proteome</keyword>
<dbReference type="Proteomes" id="UP001595536">
    <property type="component" value="Unassembled WGS sequence"/>
</dbReference>
<sequence>MSKRCACGAHAASNSNRSMVNRGMSGSSTWITARGPFTFAVSAVRRPPASMAPLSEPESGMSVVTSGSPAPKASRSDTGTPAKVTLATRRSPSRPEITPSSRQGPLPPVSAKEKWRRLSLGRLNCRSASVKRKRGRPAESASTTLAFSTRAVSMPPRKPSLVVSSSMKEATPRARTSVSWRGGCGAAAPACAP</sequence>
<evidence type="ECO:0000313" key="2">
    <source>
        <dbReference type="EMBL" id="MFC3266992.1"/>
    </source>
</evidence>
<feature type="compositionally biased region" description="Polar residues" evidence="1">
    <location>
        <begin position="162"/>
        <end position="179"/>
    </location>
</feature>
<comment type="caution">
    <text evidence="2">The sequence shown here is derived from an EMBL/GenBank/DDBJ whole genome shotgun (WGS) entry which is preliminary data.</text>
</comment>
<dbReference type="RefSeq" id="WP_376868925.1">
    <property type="nucleotide sequence ID" value="NZ_JBHRUV010000069.1"/>
</dbReference>
<feature type="region of interest" description="Disordered" evidence="1">
    <location>
        <begin position="49"/>
        <end position="112"/>
    </location>
</feature>
<protein>
    <submittedName>
        <fullName evidence="2">Uncharacterized protein</fullName>
    </submittedName>
</protein>
<reference evidence="3" key="1">
    <citation type="journal article" date="2019" name="Int. J. Syst. Evol. Microbiol.">
        <title>The Global Catalogue of Microorganisms (GCM) 10K type strain sequencing project: providing services to taxonomists for standard genome sequencing and annotation.</title>
        <authorList>
            <consortium name="The Broad Institute Genomics Platform"/>
            <consortium name="The Broad Institute Genome Sequencing Center for Infectious Disease"/>
            <person name="Wu L."/>
            <person name="Ma J."/>
        </authorList>
    </citation>
    <scope>NUCLEOTIDE SEQUENCE [LARGE SCALE GENOMIC DNA]</scope>
    <source>
        <strain evidence="3">CCM 7941</strain>
    </source>
</reference>
<name>A0ABV7LGS0_9HYPH</name>
<feature type="compositionally biased region" description="Polar residues" evidence="1">
    <location>
        <begin position="12"/>
        <end position="21"/>
    </location>
</feature>
<evidence type="ECO:0000256" key="1">
    <source>
        <dbReference type="SAM" id="MobiDB-lite"/>
    </source>
</evidence>
<dbReference type="EMBL" id="JBHRUV010000069">
    <property type="protein sequence ID" value="MFC3266992.1"/>
    <property type="molecule type" value="Genomic_DNA"/>
</dbReference>
<evidence type="ECO:0000313" key="3">
    <source>
        <dbReference type="Proteomes" id="UP001595536"/>
    </source>
</evidence>
<gene>
    <name evidence="2" type="ORF">ACFOEX_11610</name>
</gene>
<feature type="region of interest" description="Disordered" evidence="1">
    <location>
        <begin position="150"/>
        <end position="193"/>
    </location>
</feature>
<feature type="region of interest" description="Disordered" evidence="1">
    <location>
        <begin position="1"/>
        <end position="21"/>
    </location>
</feature>
<accession>A0ABV7LGS0</accession>
<organism evidence="2 3">
    <name type="scientific">Camelimonas abortus</name>
    <dbReference type="NCBI Taxonomy" id="1017184"/>
    <lineage>
        <taxon>Bacteria</taxon>
        <taxon>Pseudomonadati</taxon>
        <taxon>Pseudomonadota</taxon>
        <taxon>Alphaproteobacteria</taxon>
        <taxon>Hyphomicrobiales</taxon>
        <taxon>Chelatococcaceae</taxon>
        <taxon>Camelimonas</taxon>
    </lineage>
</organism>